<dbReference type="OrthoDB" id="372897at2157"/>
<protein>
    <submittedName>
        <fullName evidence="1">Uncharacterized protein</fullName>
    </submittedName>
</protein>
<gene>
    <name evidence="1" type="ORF">SAMN05216388_102543</name>
</gene>
<name>A0A1H8U3P3_9EURY</name>
<proteinExistence type="predicted"/>
<keyword evidence="2" id="KW-1185">Reference proteome</keyword>
<dbReference type="EMBL" id="FOCX01000025">
    <property type="protein sequence ID" value="SEO97781.1"/>
    <property type="molecule type" value="Genomic_DNA"/>
</dbReference>
<sequence length="77" mass="8336">MVVEYPTLTNCLNCGSNKLHGVQSMGVTITVTEDGHKRKVGELLPAYSSLSCIECDTVFIEDGEIVNEEFAAAQTVE</sequence>
<organism evidence="1 2">
    <name type="scientific">Halorientalis persicus</name>
    <dbReference type="NCBI Taxonomy" id="1367881"/>
    <lineage>
        <taxon>Archaea</taxon>
        <taxon>Methanobacteriati</taxon>
        <taxon>Methanobacteriota</taxon>
        <taxon>Stenosarchaea group</taxon>
        <taxon>Halobacteria</taxon>
        <taxon>Halobacteriales</taxon>
        <taxon>Haloarculaceae</taxon>
        <taxon>Halorientalis</taxon>
    </lineage>
</organism>
<reference evidence="2" key="1">
    <citation type="submission" date="2016-10" db="EMBL/GenBank/DDBJ databases">
        <authorList>
            <person name="Varghese N."/>
            <person name="Submissions S."/>
        </authorList>
    </citation>
    <scope>NUCLEOTIDE SEQUENCE [LARGE SCALE GENOMIC DNA]</scope>
    <source>
        <strain evidence="2">IBRC-M 10043</strain>
    </source>
</reference>
<dbReference type="RefSeq" id="WP_092663278.1">
    <property type="nucleotide sequence ID" value="NZ_FOCX01000025.1"/>
</dbReference>
<evidence type="ECO:0000313" key="1">
    <source>
        <dbReference type="EMBL" id="SEO97781.1"/>
    </source>
</evidence>
<evidence type="ECO:0000313" key="2">
    <source>
        <dbReference type="Proteomes" id="UP000198775"/>
    </source>
</evidence>
<dbReference type="Proteomes" id="UP000198775">
    <property type="component" value="Unassembled WGS sequence"/>
</dbReference>
<dbReference type="AlphaFoldDB" id="A0A1H8U3P3"/>
<accession>A0A1H8U3P3</accession>